<proteinExistence type="predicted"/>
<organism evidence="1 2">
    <name type="scientific">Phytophthora cactorum</name>
    <dbReference type="NCBI Taxonomy" id="29920"/>
    <lineage>
        <taxon>Eukaryota</taxon>
        <taxon>Sar</taxon>
        <taxon>Stramenopiles</taxon>
        <taxon>Oomycota</taxon>
        <taxon>Peronosporomycetes</taxon>
        <taxon>Peronosporales</taxon>
        <taxon>Peronosporaceae</taxon>
        <taxon>Phytophthora</taxon>
    </lineage>
</organism>
<dbReference type="Proteomes" id="UP000688947">
    <property type="component" value="Unassembled WGS sequence"/>
</dbReference>
<name>A0A8T1TSN6_9STRA</name>
<gene>
    <name evidence="1" type="ORF">JG687_00015829</name>
</gene>
<reference evidence="1" key="1">
    <citation type="submission" date="2021-01" db="EMBL/GenBank/DDBJ databases">
        <title>Phytophthora aleatoria, a newly-described species from Pinus radiata is distinct from Phytophthora cactorum isolates based on comparative genomics.</title>
        <authorList>
            <person name="Mcdougal R."/>
            <person name="Panda P."/>
            <person name="Williams N."/>
            <person name="Studholme D.J."/>
        </authorList>
    </citation>
    <scope>NUCLEOTIDE SEQUENCE</scope>
    <source>
        <strain evidence="1">NZFS 3830</strain>
    </source>
</reference>
<comment type="caution">
    <text evidence="1">The sequence shown here is derived from an EMBL/GenBank/DDBJ whole genome shotgun (WGS) entry which is preliminary data.</text>
</comment>
<dbReference type="EMBL" id="JAENGZ010001470">
    <property type="protein sequence ID" value="KAG6947864.1"/>
    <property type="molecule type" value="Genomic_DNA"/>
</dbReference>
<evidence type="ECO:0000313" key="2">
    <source>
        <dbReference type="Proteomes" id="UP000688947"/>
    </source>
</evidence>
<evidence type="ECO:0000313" key="1">
    <source>
        <dbReference type="EMBL" id="KAG6947864.1"/>
    </source>
</evidence>
<accession>A0A8T1TSN6</accession>
<protein>
    <submittedName>
        <fullName evidence="1">Uncharacterized protein</fullName>
    </submittedName>
</protein>
<dbReference type="AlphaFoldDB" id="A0A8T1TSN6"/>
<sequence length="85" mass="9633">MDVCVSNTVYSKSEDEFEQHAADFKHLTCRDDRTLLCGLTLTIIGLLARRCGSRLGIFLWKLKARLGQLDVYARLLRSNHPVSVP</sequence>